<keyword evidence="2" id="KW-0929">Antimicrobial</keyword>
<keyword evidence="3" id="KW-1015">Disulfide bond</keyword>
<dbReference type="GO" id="GO:0003796">
    <property type="term" value="F:lysozyme activity"/>
    <property type="evidence" value="ECO:0007669"/>
    <property type="project" value="UniProtKB-EC"/>
</dbReference>
<dbReference type="SUPFAM" id="SSF53955">
    <property type="entry name" value="Lysozyme-like"/>
    <property type="match status" value="1"/>
</dbReference>
<dbReference type="PROSITE" id="PS51348">
    <property type="entry name" value="GLYCOSYL_HYDROL_F22_2"/>
    <property type="match status" value="1"/>
</dbReference>
<dbReference type="OrthoDB" id="17373at2759"/>
<proteinExistence type="predicted"/>
<dbReference type="Gene3D" id="1.10.530.10">
    <property type="match status" value="1"/>
</dbReference>
<feature type="chain" id="PRO_5027790481" description="lysozyme" evidence="4">
    <location>
        <begin position="21"/>
        <end position="200"/>
    </location>
</feature>
<dbReference type="PANTHER" id="PTHR11407">
    <property type="entry name" value="LYSOZYME C"/>
    <property type="match status" value="1"/>
</dbReference>
<dbReference type="InterPro" id="IPR001916">
    <property type="entry name" value="Glyco_hydro_22"/>
</dbReference>
<feature type="signal peptide" evidence="4">
    <location>
        <begin position="1"/>
        <end position="20"/>
    </location>
</feature>
<keyword evidence="2" id="KW-0081">Bacteriolytic enzyme</keyword>
<dbReference type="GeneID" id="114863030"/>
<dbReference type="Pfam" id="PF00062">
    <property type="entry name" value="Lys"/>
    <property type="match status" value="1"/>
</dbReference>
<organism evidence="6 7">
    <name type="scientific">Betta splendens</name>
    <name type="common">Siamese fighting fish</name>
    <dbReference type="NCBI Taxonomy" id="158456"/>
    <lineage>
        <taxon>Eukaryota</taxon>
        <taxon>Metazoa</taxon>
        <taxon>Chordata</taxon>
        <taxon>Craniata</taxon>
        <taxon>Vertebrata</taxon>
        <taxon>Euteleostomi</taxon>
        <taxon>Actinopterygii</taxon>
        <taxon>Neopterygii</taxon>
        <taxon>Teleostei</taxon>
        <taxon>Neoteleostei</taxon>
        <taxon>Acanthomorphata</taxon>
        <taxon>Anabantaria</taxon>
        <taxon>Anabantiformes</taxon>
        <taxon>Anabantoidei</taxon>
        <taxon>Osphronemidae</taxon>
        <taxon>Betta</taxon>
    </lineage>
</organism>
<dbReference type="GO" id="GO:0031640">
    <property type="term" value="P:killing of cells of another organism"/>
    <property type="evidence" value="ECO:0007669"/>
    <property type="project" value="UniProtKB-KW"/>
</dbReference>
<evidence type="ECO:0000313" key="6">
    <source>
        <dbReference type="Proteomes" id="UP000515150"/>
    </source>
</evidence>
<dbReference type="KEGG" id="bspl:114863030"/>
<dbReference type="RefSeq" id="XP_029019680.1">
    <property type="nucleotide sequence ID" value="XM_029163847.3"/>
</dbReference>
<evidence type="ECO:0000256" key="3">
    <source>
        <dbReference type="ARBA" id="ARBA00023157"/>
    </source>
</evidence>
<evidence type="ECO:0000259" key="5">
    <source>
        <dbReference type="PROSITE" id="PS00128"/>
    </source>
</evidence>
<dbReference type="GO" id="GO:0042742">
    <property type="term" value="P:defense response to bacterium"/>
    <property type="evidence" value="ECO:0007669"/>
    <property type="project" value="UniProtKB-KW"/>
</dbReference>
<dbReference type="PANTHER" id="PTHR11407:SF63">
    <property type="entry name" value="LYSOZYME C"/>
    <property type="match status" value="1"/>
</dbReference>
<accession>A0A6P7NNS2</accession>
<dbReference type="InterPro" id="IPR023346">
    <property type="entry name" value="Lysozyme-like_dom_sf"/>
</dbReference>
<protein>
    <recommendedName>
        <fullName evidence="1">lysozyme</fullName>
        <ecNumber evidence="1">3.2.1.17</ecNumber>
    </recommendedName>
</protein>
<dbReference type="EC" id="3.2.1.17" evidence="1"/>
<evidence type="ECO:0000256" key="1">
    <source>
        <dbReference type="ARBA" id="ARBA00012732"/>
    </source>
</evidence>
<keyword evidence="4" id="KW-0732">Signal</keyword>
<dbReference type="AlphaFoldDB" id="A0A6P7NNS2"/>
<dbReference type="InParanoid" id="A0A6P7NNS2"/>
<dbReference type="Proteomes" id="UP000515150">
    <property type="component" value="Chromosome 1"/>
</dbReference>
<evidence type="ECO:0000256" key="2">
    <source>
        <dbReference type="ARBA" id="ARBA00022638"/>
    </source>
</evidence>
<name>A0A6P7NNS2_BETSP</name>
<feature type="domain" description="Glycosyl hydrolases family 22 (GH22)" evidence="5">
    <location>
        <begin position="133"/>
        <end position="151"/>
    </location>
</feature>
<reference evidence="7" key="1">
    <citation type="submission" date="2025-08" db="UniProtKB">
        <authorList>
            <consortium name="RefSeq"/>
        </authorList>
    </citation>
    <scope>IDENTIFICATION</scope>
</reference>
<sequence length="200" mass="21868">MKVLQVLLLAALGCSLQVQGRILAKCDLRNQLAVAVGNMTWPGREGTLLNADDVVAQLVCLAEKGAHFDTGALTELAGGQLDQEHTGEGQPHEWRNRENCTLRTPQPWMLYGIFQLSNGLSCNDSANATHNVCDLACSKLIDDDISDDISCLLMFFKNLANNGIPPPPFDTMRRVRLLFRKQCTGLIATDYFAGCPPPPN</sequence>
<gene>
    <name evidence="7" type="primary">LOC114863030</name>
</gene>
<evidence type="ECO:0000256" key="4">
    <source>
        <dbReference type="SAM" id="SignalP"/>
    </source>
</evidence>
<dbReference type="InterPro" id="IPR019799">
    <property type="entry name" value="Glyco_hydro_22_CS"/>
</dbReference>
<evidence type="ECO:0000313" key="7">
    <source>
        <dbReference type="RefSeq" id="XP_029019680.1"/>
    </source>
</evidence>
<dbReference type="PROSITE" id="PS00128">
    <property type="entry name" value="GLYCOSYL_HYDROL_F22_1"/>
    <property type="match status" value="1"/>
</dbReference>
<keyword evidence="6" id="KW-1185">Reference proteome</keyword>